<reference evidence="2" key="1">
    <citation type="submission" date="2023-04" db="EMBL/GenBank/DDBJ databases">
        <authorList>
            <consortium name="ELIXIR-Norway"/>
        </authorList>
    </citation>
    <scope>NUCLEOTIDE SEQUENCE [LARGE SCALE GENOMIC DNA]</scope>
</reference>
<gene>
    <name evidence="2" type="ORF">MRATA1EN1_LOCUS25342</name>
</gene>
<keyword evidence="3" id="KW-1185">Reference proteome</keyword>
<feature type="region of interest" description="Disordered" evidence="1">
    <location>
        <begin position="82"/>
        <end position="101"/>
    </location>
</feature>
<evidence type="ECO:0000256" key="1">
    <source>
        <dbReference type="SAM" id="MobiDB-lite"/>
    </source>
</evidence>
<name>A0ABN8ZQX8_RANTA</name>
<dbReference type="Proteomes" id="UP001176941">
    <property type="component" value="Chromosome 6"/>
</dbReference>
<proteinExistence type="predicted"/>
<dbReference type="EMBL" id="OX459942">
    <property type="protein sequence ID" value="CAI9176380.1"/>
    <property type="molecule type" value="Genomic_DNA"/>
</dbReference>
<sequence length="101" mass="10645">MLLENRLDSPFPYVACPDTEGLSSSTMVSGMEQQVLESLPTQIHPPHFGPVCSLKYTSLPKKMGFPGGSGVKNLPAKARDAGLLPGLGRSPGEGIGKYSCL</sequence>
<evidence type="ECO:0000313" key="3">
    <source>
        <dbReference type="Proteomes" id="UP001176941"/>
    </source>
</evidence>
<evidence type="ECO:0000313" key="2">
    <source>
        <dbReference type="EMBL" id="CAI9176380.1"/>
    </source>
</evidence>
<accession>A0ABN8ZQX8</accession>
<organism evidence="2 3">
    <name type="scientific">Rangifer tarandus platyrhynchus</name>
    <name type="common">Svalbard reindeer</name>
    <dbReference type="NCBI Taxonomy" id="3082113"/>
    <lineage>
        <taxon>Eukaryota</taxon>
        <taxon>Metazoa</taxon>
        <taxon>Chordata</taxon>
        <taxon>Craniata</taxon>
        <taxon>Vertebrata</taxon>
        <taxon>Euteleostomi</taxon>
        <taxon>Mammalia</taxon>
        <taxon>Eutheria</taxon>
        <taxon>Laurasiatheria</taxon>
        <taxon>Artiodactyla</taxon>
        <taxon>Ruminantia</taxon>
        <taxon>Pecora</taxon>
        <taxon>Cervidae</taxon>
        <taxon>Odocoileinae</taxon>
        <taxon>Rangifer</taxon>
    </lineage>
</organism>
<protein>
    <submittedName>
        <fullName evidence="2">Uncharacterized protein</fullName>
    </submittedName>
</protein>